<dbReference type="GO" id="GO:0043565">
    <property type="term" value="F:sequence-specific DNA binding"/>
    <property type="evidence" value="ECO:0007669"/>
    <property type="project" value="UniProtKB-UniRule"/>
</dbReference>
<reference evidence="17 18" key="1">
    <citation type="journal article" date="2020" name="Nature">
        <title>Bacterial chemolithoautotrophy via manganese oxidation.</title>
        <authorList>
            <person name="Yu H."/>
            <person name="Leadbetter J.R."/>
        </authorList>
    </citation>
    <scope>NUCLEOTIDE SEQUENCE [LARGE SCALE GENOMIC DNA]</scope>
    <source>
        <strain evidence="17 18">Mn-1</strain>
    </source>
</reference>
<evidence type="ECO:0000313" key="17">
    <source>
        <dbReference type="EMBL" id="NKE73133.1"/>
    </source>
</evidence>
<evidence type="ECO:0000256" key="12">
    <source>
        <dbReference type="PIRSR" id="PIRSR001174-2"/>
    </source>
</evidence>
<dbReference type="EC" id="3.4.21.53" evidence="9 10"/>
<dbReference type="Gene3D" id="1.10.8.60">
    <property type="match status" value="1"/>
</dbReference>
<dbReference type="Pfam" id="PF00004">
    <property type="entry name" value="AAA"/>
    <property type="match status" value="1"/>
</dbReference>
<evidence type="ECO:0000256" key="5">
    <source>
        <dbReference type="ARBA" id="ARBA00022801"/>
    </source>
</evidence>
<organism evidence="17 18">
    <name type="scientific">Candidatus Manganitrophus noduliformans</name>
    <dbReference type="NCBI Taxonomy" id="2606439"/>
    <lineage>
        <taxon>Bacteria</taxon>
        <taxon>Pseudomonadati</taxon>
        <taxon>Nitrospirota</taxon>
        <taxon>Nitrospiria</taxon>
        <taxon>Candidatus Troglogloeales</taxon>
        <taxon>Candidatus Manganitrophaceae</taxon>
        <taxon>Candidatus Manganitrophus</taxon>
    </lineage>
</organism>
<keyword evidence="7 9" id="KW-0067">ATP-binding</keyword>
<dbReference type="FunFam" id="1.20.5.5270:FF:000002">
    <property type="entry name" value="Lon protease homolog"/>
    <property type="match status" value="1"/>
</dbReference>
<dbReference type="CDD" id="cd19500">
    <property type="entry name" value="RecA-like_Lon"/>
    <property type="match status" value="1"/>
</dbReference>
<evidence type="ECO:0000256" key="8">
    <source>
        <dbReference type="ARBA" id="ARBA00023016"/>
    </source>
</evidence>
<evidence type="ECO:0000256" key="14">
    <source>
        <dbReference type="RuleBase" id="RU000591"/>
    </source>
</evidence>
<dbReference type="InterPro" id="IPR004815">
    <property type="entry name" value="Lon_bac/euk-typ"/>
</dbReference>
<proteinExistence type="evidence at transcript level"/>
<accession>A0A7X6ICX0</accession>
<dbReference type="GO" id="GO:0034605">
    <property type="term" value="P:cellular response to heat"/>
    <property type="evidence" value="ECO:0007669"/>
    <property type="project" value="UniProtKB-UniRule"/>
</dbReference>
<dbReference type="Pfam" id="PF22667">
    <property type="entry name" value="Lon_lid"/>
    <property type="match status" value="1"/>
</dbReference>
<dbReference type="InterPro" id="IPR003959">
    <property type="entry name" value="ATPase_AAA_core"/>
</dbReference>
<feature type="active site" evidence="9 11">
    <location>
        <position position="763"/>
    </location>
</feature>
<dbReference type="Gene3D" id="3.40.50.300">
    <property type="entry name" value="P-loop containing nucleotide triphosphate hydrolases"/>
    <property type="match status" value="1"/>
</dbReference>
<gene>
    <name evidence="9 17" type="primary">lon</name>
    <name evidence="17" type="ORF">MNODULE_20465</name>
</gene>
<dbReference type="PRINTS" id="PR00830">
    <property type="entry name" value="ENDOLAPTASE"/>
</dbReference>
<dbReference type="InterPro" id="IPR008269">
    <property type="entry name" value="Lon_proteolytic"/>
</dbReference>
<dbReference type="SUPFAM" id="SSF88697">
    <property type="entry name" value="PUA domain-like"/>
    <property type="match status" value="1"/>
</dbReference>
<evidence type="ECO:0000256" key="13">
    <source>
        <dbReference type="PROSITE-ProRule" id="PRU01122"/>
    </source>
</evidence>
<dbReference type="GO" id="GO:0004176">
    <property type="term" value="F:ATP-dependent peptidase activity"/>
    <property type="evidence" value="ECO:0007669"/>
    <property type="project" value="UniProtKB-UniRule"/>
</dbReference>
<dbReference type="InterPro" id="IPR003111">
    <property type="entry name" value="Lon_prtase_N"/>
</dbReference>
<keyword evidence="5 9" id="KW-0378">Hydrolase</keyword>
<evidence type="ECO:0000256" key="1">
    <source>
        <dbReference type="ARBA" id="ARBA00004496"/>
    </source>
</evidence>
<dbReference type="GO" id="GO:0005737">
    <property type="term" value="C:cytoplasm"/>
    <property type="evidence" value="ECO:0007669"/>
    <property type="project" value="UniProtKB-SubCell"/>
</dbReference>
<dbReference type="NCBIfam" id="TIGR00763">
    <property type="entry name" value="lon"/>
    <property type="match status" value="1"/>
</dbReference>
<dbReference type="SUPFAM" id="SSF54211">
    <property type="entry name" value="Ribosomal protein S5 domain 2-like"/>
    <property type="match status" value="1"/>
</dbReference>
<dbReference type="InterPro" id="IPR027417">
    <property type="entry name" value="P-loop_NTPase"/>
</dbReference>
<dbReference type="HAMAP" id="MF_01973">
    <property type="entry name" value="lon_bact"/>
    <property type="match status" value="1"/>
</dbReference>
<evidence type="ECO:0000256" key="9">
    <source>
        <dbReference type="HAMAP-Rule" id="MF_01973"/>
    </source>
</evidence>
<keyword evidence="4 9" id="KW-0547">Nucleotide-binding</keyword>
<name>A0A7X6ICX0_9BACT</name>
<dbReference type="SUPFAM" id="SSF52540">
    <property type="entry name" value="P-loop containing nucleoside triphosphate hydrolases"/>
    <property type="match status" value="1"/>
</dbReference>
<dbReference type="Gene3D" id="1.20.58.1480">
    <property type="match status" value="1"/>
</dbReference>
<dbReference type="SMART" id="SM00382">
    <property type="entry name" value="AAA"/>
    <property type="match status" value="1"/>
</dbReference>
<dbReference type="RefSeq" id="WP_168063075.1">
    <property type="nucleotide sequence ID" value="NZ_VTOW01000005.1"/>
</dbReference>
<comment type="induction">
    <text evidence="9">By heat shock.</text>
</comment>
<keyword evidence="2 9" id="KW-0963">Cytoplasm</keyword>
<evidence type="ECO:0000313" key="18">
    <source>
        <dbReference type="Proteomes" id="UP000534783"/>
    </source>
</evidence>
<feature type="binding site" evidence="9 12">
    <location>
        <begin position="396"/>
        <end position="403"/>
    </location>
    <ligand>
        <name>ATP</name>
        <dbReference type="ChEBI" id="CHEBI:30616"/>
    </ligand>
</feature>
<dbReference type="InterPro" id="IPR014721">
    <property type="entry name" value="Ribsml_uS5_D2-typ_fold_subgr"/>
</dbReference>
<dbReference type="GO" id="GO:0006515">
    <property type="term" value="P:protein quality control for misfolded or incompletely synthesized proteins"/>
    <property type="evidence" value="ECO:0007669"/>
    <property type="project" value="UniProtKB-UniRule"/>
</dbReference>
<dbReference type="InterPro" id="IPR027065">
    <property type="entry name" value="Lon_Prtase"/>
</dbReference>
<dbReference type="PROSITE" id="PS51786">
    <property type="entry name" value="LON_PROTEOLYTIC"/>
    <property type="match status" value="1"/>
</dbReference>
<keyword evidence="3 9" id="KW-0645">Protease</keyword>
<comment type="function">
    <text evidence="9">ATP-dependent serine protease that mediates the selective degradation of mutant and abnormal proteins as well as certain short-lived regulatory proteins. Required for cellular homeostasis and for survival from DNA damage and developmental changes induced by stress. Degrades polypeptides processively to yield small peptide fragments that are 5 to 10 amino acids long. Binds to DNA in a double-stranded, site-specific manner.</text>
</comment>
<evidence type="ECO:0000256" key="4">
    <source>
        <dbReference type="ARBA" id="ARBA00022741"/>
    </source>
</evidence>
<evidence type="ECO:0000256" key="2">
    <source>
        <dbReference type="ARBA" id="ARBA00022490"/>
    </source>
</evidence>
<sequence length="823" mass="91140">MTADERDGREDVKRTSLPDALSVLPLRDTVAFPMAVIPLLVGQERSVKLVEDAMRSNRMILLVAQKSVEARPAGPEDLYRMGTAAVIQQLLRAPDGTLRLVVQGLERVRIVDFARTEPYLVARIERAPEIIEEGVEVEAFIRAVRDLIQRLTPLIPELPDELSGAIQALTDLRQIVYLVATSVPISVAARQDLLEINSLPAKLRRLIELLQHEVAVRELGQKITRETEEEMSKAQRDYVLREQMKTIQRQLGEENPEQAEIEAFRRRLQEAPLPEEARKEAERELSRLERLPPAAAEHGLIRTYLDWLLSLPWGKTTGGQIDVGHARKILDEDHYDLEKIKERILEYLAVRKLREERRAAVPLTGAGEAGLVAEAGPLPQTPEDEALREPILCFVGPPGVGKTSLGQSIARAMGRKFVRISLGGIHDEAEIRGHRRTYIGAMPGRIIQALRRAETFDPVFMLDEVDKLGVGFHGDPSAALLEVLDPAQNHAFVDTYLGVPVDLTKVLFICTANTIDTIPSALQDRMEIVSLSGYTEEEKLHIARRYLLRRQLRANGLQAEEVTLEDEAIRRIIREYTREAGVRNLERAIAGVLRKVARRISEGAQTPIAVTADKIPEYLGRPRFMNEVAERIDRPGIATGLAWTPTGGDVLFVEATMMQSHEEHLILTGMLGDVMRESAQAAVSYVRSNAERLGIDPKIFDGKTVHIHVPAGAIPKDGPSAGVTMVAAIASLASGRPVRNDLAMTGEITLRGKVLPVGGIKEKVLAAYRVGVKTILLPQRNENDLEDVPEEVKRSLTFIPLGSAEDVLKNALVPVPTESGLLV</sequence>
<comment type="similarity">
    <text evidence="9 10 13 14">Belongs to the peptidase S16 family.</text>
</comment>
<dbReference type="InterPro" id="IPR046336">
    <property type="entry name" value="Lon_prtase_N_sf"/>
</dbReference>
<dbReference type="InterPro" id="IPR020568">
    <property type="entry name" value="Ribosomal_Su5_D2-typ_SF"/>
</dbReference>
<dbReference type="PANTHER" id="PTHR10046">
    <property type="entry name" value="ATP DEPENDENT LON PROTEASE FAMILY MEMBER"/>
    <property type="match status" value="1"/>
</dbReference>
<dbReference type="AlphaFoldDB" id="A0A7X6ICX0"/>
<dbReference type="InterPro" id="IPR054594">
    <property type="entry name" value="Lon_lid"/>
</dbReference>
<comment type="subcellular location">
    <subcellularLocation>
        <location evidence="1 9 10">Cytoplasm</location>
    </subcellularLocation>
</comment>
<evidence type="ECO:0000256" key="7">
    <source>
        <dbReference type="ARBA" id="ARBA00022840"/>
    </source>
</evidence>
<protein>
    <recommendedName>
        <fullName evidence="9 10">Lon protease</fullName>
        <ecNumber evidence="9 10">3.4.21.53</ecNumber>
    </recommendedName>
    <alternativeName>
        <fullName evidence="9">ATP-dependent protease La</fullName>
    </alternativeName>
</protein>
<keyword evidence="8 9" id="KW-0346">Stress response</keyword>
<dbReference type="GO" id="GO:0004252">
    <property type="term" value="F:serine-type endopeptidase activity"/>
    <property type="evidence" value="ECO:0007669"/>
    <property type="project" value="UniProtKB-UniRule"/>
</dbReference>
<comment type="subunit">
    <text evidence="9 10">Homohexamer. Organized in a ring with a central cavity.</text>
</comment>
<dbReference type="EMBL" id="VTOW01000005">
    <property type="protein sequence ID" value="NKE73133.1"/>
    <property type="molecule type" value="Genomic_DNA"/>
</dbReference>
<evidence type="ECO:0000259" key="16">
    <source>
        <dbReference type="PROSITE" id="PS51787"/>
    </source>
</evidence>
<dbReference type="Pfam" id="PF02190">
    <property type="entry name" value="LON_substr_bdg"/>
    <property type="match status" value="1"/>
</dbReference>
<dbReference type="InterPro" id="IPR027543">
    <property type="entry name" value="Lon_bac"/>
</dbReference>
<dbReference type="InterPro" id="IPR008268">
    <property type="entry name" value="Peptidase_S16_AS"/>
</dbReference>
<evidence type="ECO:0000256" key="6">
    <source>
        <dbReference type="ARBA" id="ARBA00022825"/>
    </source>
</evidence>
<evidence type="ECO:0000256" key="10">
    <source>
        <dbReference type="PIRNR" id="PIRNR001174"/>
    </source>
</evidence>
<dbReference type="Gene3D" id="3.30.230.10">
    <property type="match status" value="1"/>
</dbReference>
<dbReference type="SMART" id="SM00464">
    <property type="entry name" value="LON"/>
    <property type="match status" value="1"/>
</dbReference>
<keyword evidence="6 9" id="KW-0720">Serine protease</keyword>
<dbReference type="PROSITE" id="PS51787">
    <property type="entry name" value="LON_N"/>
    <property type="match status" value="1"/>
</dbReference>
<evidence type="ECO:0000259" key="15">
    <source>
        <dbReference type="PROSITE" id="PS51786"/>
    </source>
</evidence>
<comment type="caution">
    <text evidence="17">The sequence shown here is derived from an EMBL/GenBank/DDBJ whole genome shotgun (WGS) entry which is preliminary data.</text>
</comment>
<keyword evidence="18" id="KW-1185">Reference proteome</keyword>
<feature type="domain" description="Lon proteolytic" evidence="15">
    <location>
        <begin position="632"/>
        <end position="814"/>
    </location>
</feature>
<dbReference type="InterPro" id="IPR003593">
    <property type="entry name" value="AAA+_ATPase"/>
</dbReference>
<dbReference type="Proteomes" id="UP000534783">
    <property type="component" value="Unassembled WGS sequence"/>
</dbReference>
<comment type="catalytic activity">
    <reaction evidence="9 10 13">
        <text>Hydrolysis of proteins in presence of ATP.</text>
        <dbReference type="EC" id="3.4.21.53"/>
    </reaction>
</comment>
<dbReference type="GO" id="GO:0005524">
    <property type="term" value="F:ATP binding"/>
    <property type="evidence" value="ECO:0007669"/>
    <property type="project" value="UniProtKB-UniRule"/>
</dbReference>
<dbReference type="InterPro" id="IPR015947">
    <property type="entry name" value="PUA-like_sf"/>
</dbReference>
<dbReference type="Pfam" id="PF05362">
    <property type="entry name" value="Lon_C"/>
    <property type="match status" value="1"/>
</dbReference>
<feature type="active site" evidence="9 11">
    <location>
        <position position="720"/>
    </location>
</feature>
<dbReference type="PIRSF" id="PIRSF001174">
    <property type="entry name" value="Lon_proteas"/>
    <property type="match status" value="1"/>
</dbReference>
<feature type="domain" description="Lon N-terminal" evidence="16">
    <location>
        <begin position="21"/>
        <end position="214"/>
    </location>
</feature>
<dbReference type="PROSITE" id="PS01046">
    <property type="entry name" value="LON_SER"/>
    <property type="match status" value="1"/>
</dbReference>
<dbReference type="Gene3D" id="2.30.130.40">
    <property type="entry name" value="LON domain-like"/>
    <property type="match status" value="1"/>
</dbReference>
<dbReference type="GO" id="GO:0016887">
    <property type="term" value="F:ATP hydrolysis activity"/>
    <property type="evidence" value="ECO:0007669"/>
    <property type="project" value="UniProtKB-UniRule"/>
</dbReference>
<evidence type="ECO:0000256" key="11">
    <source>
        <dbReference type="PIRSR" id="PIRSR001174-1"/>
    </source>
</evidence>
<evidence type="ECO:0000256" key="3">
    <source>
        <dbReference type="ARBA" id="ARBA00022670"/>
    </source>
</evidence>
<dbReference type="Gene3D" id="1.20.5.5270">
    <property type="match status" value="1"/>
</dbReference>